<keyword evidence="3" id="KW-1185">Reference proteome</keyword>
<organism evidence="2 3">
    <name type="scientific">Pleurodeles waltl</name>
    <name type="common">Iberian ribbed newt</name>
    <dbReference type="NCBI Taxonomy" id="8319"/>
    <lineage>
        <taxon>Eukaryota</taxon>
        <taxon>Metazoa</taxon>
        <taxon>Chordata</taxon>
        <taxon>Craniata</taxon>
        <taxon>Vertebrata</taxon>
        <taxon>Euteleostomi</taxon>
        <taxon>Amphibia</taxon>
        <taxon>Batrachia</taxon>
        <taxon>Caudata</taxon>
        <taxon>Salamandroidea</taxon>
        <taxon>Salamandridae</taxon>
        <taxon>Pleurodelinae</taxon>
        <taxon>Pleurodeles</taxon>
    </lineage>
</organism>
<evidence type="ECO:0000313" key="2">
    <source>
        <dbReference type="EMBL" id="KAJ1119730.1"/>
    </source>
</evidence>
<evidence type="ECO:0000313" key="3">
    <source>
        <dbReference type="Proteomes" id="UP001066276"/>
    </source>
</evidence>
<accession>A0AAV7NUI2</accession>
<feature type="region of interest" description="Disordered" evidence="1">
    <location>
        <begin position="1"/>
        <end position="20"/>
    </location>
</feature>
<dbReference type="Proteomes" id="UP001066276">
    <property type="component" value="Chromosome 8"/>
</dbReference>
<evidence type="ECO:0000256" key="1">
    <source>
        <dbReference type="SAM" id="MobiDB-lite"/>
    </source>
</evidence>
<gene>
    <name evidence="2" type="ORF">NDU88_007915</name>
</gene>
<feature type="compositionally biased region" description="Basic and acidic residues" evidence="1">
    <location>
        <begin position="61"/>
        <end position="71"/>
    </location>
</feature>
<protein>
    <submittedName>
        <fullName evidence="2">Uncharacterized protein</fullName>
    </submittedName>
</protein>
<name>A0AAV7NUI2_PLEWA</name>
<comment type="caution">
    <text evidence="2">The sequence shown here is derived from an EMBL/GenBank/DDBJ whole genome shotgun (WGS) entry which is preliminary data.</text>
</comment>
<sequence length="148" mass="16558">MSRDYIAESSMGETSNLKEKRAFYRKPVKGSSGLSKYLSDHPKNGLLAQASFMQEVQDMGGEQKRGKREEGDGGEGEPVGGRESYRRCEQRTQEDHRAVRTTRGREEGEDQEAGGPDLGQQEQTPGRRARQPAMLQEKRGRARCVEVA</sequence>
<dbReference type="AlphaFoldDB" id="A0AAV7NUI2"/>
<proteinExistence type="predicted"/>
<dbReference type="EMBL" id="JANPWB010000012">
    <property type="protein sequence ID" value="KAJ1119730.1"/>
    <property type="molecule type" value="Genomic_DNA"/>
</dbReference>
<feature type="compositionally biased region" description="Basic and acidic residues" evidence="1">
    <location>
        <begin position="83"/>
        <end position="106"/>
    </location>
</feature>
<reference evidence="2" key="1">
    <citation type="journal article" date="2022" name="bioRxiv">
        <title>Sequencing and chromosome-scale assembly of the giantPleurodeles waltlgenome.</title>
        <authorList>
            <person name="Brown T."/>
            <person name="Elewa A."/>
            <person name="Iarovenko S."/>
            <person name="Subramanian E."/>
            <person name="Araus A.J."/>
            <person name="Petzold A."/>
            <person name="Susuki M."/>
            <person name="Suzuki K.-i.T."/>
            <person name="Hayashi T."/>
            <person name="Toyoda A."/>
            <person name="Oliveira C."/>
            <person name="Osipova E."/>
            <person name="Leigh N.D."/>
            <person name="Simon A."/>
            <person name="Yun M.H."/>
        </authorList>
    </citation>
    <scope>NUCLEOTIDE SEQUENCE</scope>
    <source>
        <strain evidence="2">20211129_DDA</strain>
        <tissue evidence="2">Liver</tissue>
    </source>
</reference>
<feature type="region of interest" description="Disordered" evidence="1">
    <location>
        <begin position="49"/>
        <end position="148"/>
    </location>
</feature>